<proteinExistence type="predicted"/>
<reference evidence="3" key="1">
    <citation type="submission" date="2022-02" db="EMBL/GenBank/DDBJ databases">
        <authorList>
            <person name="Henning P.M."/>
            <person name="McCubbin A.G."/>
            <person name="Shore J.S."/>
        </authorList>
    </citation>
    <scope>NUCLEOTIDE SEQUENCE</scope>
    <source>
        <strain evidence="3">F60SS</strain>
        <tissue evidence="3">Leaves</tissue>
    </source>
</reference>
<sequence>MKLQSKEQEHSVSPEPPPIPILEFDSEGEESPPIVTPVGTLLASFKRFTAKTIGEALTRAWSLTKPVEVKELKDNVFVFHFSSISEKERILAGSPWNFAGFLLCLIEWPPSVSLVDLKLDEASIWLQVSGLAPHMMTMRRARKIGYELIAAVEQNELPDDNSPHWDDNFRMKVVINLHRPLPTGFLHKLPGDEAHWVQF</sequence>
<feature type="region of interest" description="Disordered" evidence="1">
    <location>
        <begin position="1"/>
        <end position="32"/>
    </location>
</feature>
<evidence type="ECO:0000256" key="1">
    <source>
        <dbReference type="SAM" id="MobiDB-lite"/>
    </source>
</evidence>
<evidence type="ECO:0000313" key="4">
    <source>
        <dbReference type="Proteomes" id="UP001141552"/>
    </source>
</evidence>
<accession>A0A9Q0JCM7</accession>
<dbReference type="OrthoDB" id="1750606at2759"/>
<evidence type="ECO:0000313" key="3">
    <source>
        <dbReference type="EMBL" id="KAJ4836623.1"/>
    </source>
</evidence>
<evidence type="ECO:0000259" key="2">
    <source>
        <dbReference type="Pfam" id="PF14111"/>
    </source>
</evidence>
<comment type="caution">
    <text evidence="3">The sequence shown here is derived from an EMBL/GenBank/DDBJ whole genome shotgun (WGS) entry which is preliminary data.</text>
</comment>
<dbReference type="PANTHER" id="PTHR31286:SF178">
    <property type="entry name" value="DUF4283 DOMAIN-CONTAINING PROTEIN"/>
    <property type="match status" value="1"/>
</dbReference>
<feature type="compositionally biased region" description="Basic and acidic residues" evidence="1">
    <location>
        <begin position="1"/>
        <end position="12"/>
    </location>
</feature>
<dbReference type="EMBL" id="JAKUCV010004061">
    <property type="protein sequence ID" value="KAJ4836623.1"/>
    <property type="molecule type" value="Genomic_DNA"/>
</dbReference>
<name>A0A9Q0JCM7_9ROSI</name>
<dbReference type="InterPro" id="IPR040256">
    <property type="entry name" value="At4g02000-like"/>
</dbReference>
<protein>
    <recommendedName>
        <fullName evidence="2">DUF4283 domain-containing protein</fullName>
    </recommendedName>
</protein>
<gene>
    <name evidence="3" type="ORF">Tsubulata_005461</name>
</gene>
<dbReference type="AlphaFoldDB" id="A0A9Q0JCM7"/>
<feature type="domain" description="DUF4283" evidence="2">
    <location>
        <begin position="51"/>
        <end position="113"/>
    </location>
</feature>
<keyword evidence="4" id="KW-1185">Reference proteome</keyword>
<dbReference type="PANTHER" id="PTHR31286">
    <property type="entry name" value="GLYCINE-RICH CELL WALL STRUCTURAL PROTEIN 1.8-LIKE"/>
    <property type="match status" value="1"/>
</dbReference>
<dbReference type="InterPro" id="IPR025558">
    <property type="entry name" value="DUF4283"/>
</dbReference>
<reference evidence="3" key="2">
    <citation type="journal article" date="2023" name="Plants (Basel)">
        <title>Annotation of the Turnera subulata (Passifloraceae) Draft Genome Reveals the S-Locus Evolved after the Divergence of Turneroideae from Passifloroideae in a Stepwise Manner.</title>
        <authorList>
            <person name="Henning P.M."/>
            <person name="Roalson E.H."/>
            <person name="Mir W."/>
            <person name="McCubbin A.G."/>
            <person name="Shore J.S."/>
        </authorList>
    </citation>
    <scope>NUCLEOTIDE SEQUENCE</scope>
    <source>
        <strain evidence="3">F60SS</strain>
    </source>
</reference>
<dbReference type="Pfam" id="PF14111">
    <property type="entry name" value="DUF4283"/>
    <property type="match status" value="1"/>
</dbReference>
<organism evidence="3 4">
    <name type="scientific">Turnera subulata</name>
    <dbReference type="NCBI Taxonomy" id="218843"/>
    <lineage>
        <taxon>Eukaryota</taxon>
        <taxon>Viridiplantae</taxon>
        <taxon>Streptophyta</taxon>
        <taxon>Embryophyta</taxon>
        <taxon>Tracheophyta</taxon>
        <taxon>Spermatophyta</taxon>
        <taxon>Magnoliopsida</taxon>
        <taxon>eudicotyledons</taxon>
        <taxon>Gunneridae</taxon>
        <taxon>Pentapetalae</taxon>
        <taxon>rosids</taxon>
        <taxon>fabids</taxon>
        <taxon>Malpighiales</taxon>
        <taxon>Passifloraceae</taxon>
        <taxon>Turnera</taxon>
    </lineage>
</organism>
<dbReference type="Proteomes" id="UP001141552">
    <property type="component" value="Unassembled WGS sequence"/>
</dbReference>